<evidence type="ECO:0000256" key="1">
    <source>
        <dbReference type="SAM" id="MobiDB-lite"/>
    </source>
</evidence>
<accession>A0ABX4GHR4</accession>
<dbReference type="InterPro" id="IPR022385">
    <property type="entry name" value="Rhs_assc_core"/>
</dbReference>
<dbReference type="EMBL" id="NQKG01000022">
    <property type="protein sequence ID" value="OZY53654.1"/>
    <property type="molecule type" value="Genomic_DNA"/>
</dbReference>
<dbReference type="NCBIfam" id="TIGR03696">
    <property type="entry name" value="Rhs_assc_core"/>
    <property type="match status" value="1"/>
</dbReference>
<evidence type="ECO:0000313" key="2">
    <source>
        <dbReference type="EMBL" id="OZY53654.1"/>
    </source>
</evidence>
<proteinExistence type="predicted"/>
<organism evidence="2 3">
    <name type="scientific">Pseudomonas lundensis</name>
    <dbReference type="NCBI Taxonomy" id="86185"/>
    <lineage>
        <taxon>Bacteria</taxon>
        <taxon>Pseudomonadati</taxon>
        <taxon>Pseudomonadota</taxon>
        <taxon>Gammaproteobacteria</taxon>
        <taxon>Pseudomonadales</taxon>
        <taxon>Pseudomonadaceae</taxon>
        <taxon>Pseudomonas</taxon>
    </lineage>
</organism>
<evidence type="ECO:0000313" key="3">
    <source>
        <dbReference type="Proteomes" id="UP000216897"/>
    </source>
</evidence>
<name>A0ABX4GHR4_9PSED</name>
<gene>
    <name evidence="2" type="ORF">CJF38_19105</name>
</gene>
<feature type="compositionally biased region" description="Polar residues" evidence="1">
    <location>
        <begin position="309"/>
        <end position="319"/>
    </location>
</feature>
<sequence length="325" mass="36153">MNAPRKFIANLYLYDPLDRLVNAHSTQRFYNGTRIATEIQGSEKNSFFEHQGLVLAELQHGEGVKLLATDLERSVLHAVTSGMWQPYAYTAYGHRSRDGDVLNVIGFNGERPDPVTGHYMLGNGYRAFNPALMRFNSPDSWSPFGKGGINAYAYCKGDPVNLVDIDGHMPLAARWITEAFTSVPPLPRRIPLVTRQSRAMEGLMKTPSDLEGLPRGTDYLHGNRIAIPTDNPDIYLDFTFPLERKAVATLREHGITVLPQHRAPLAPPTPVRNLPTKRLSSRNSNSGHDNPAFVDSEAPPLPPRLPARNSNLNIENKASSVRKKL</sequence>
<dbReference type="Proteomes" id="UP000216897">
    <property type="component" value="Unassembled WGS sequence"/>
</dbReference>
<reference evidence="2 3" key="1">
    <citation type="submission" date="2017-08" db="EMBL/GenBank/DDBJ databases">
        <title>Genomic and metabolic characterisation of spoilage-associated Pseudomonas species.</title>
        <authorList>
            <person name="Stanborough T."/>
            <person name="Fegan N."/>
            <person name="Powell S.M."/>
            <person name="Singh T."/>
            <person name="Tamplin M.L."/>
            <person name="Chandry P.S."/>
        </authorList>
    </citation>
    <scope>NUCLEOTIDE SEQUENCE [LARGE SCALE GENOMIC DNA]</scope>
    <source>
        <strain evidence="2 3">L1814</strain>
    </source>
</reference>
<evidence type="ECO:0008006" key="4">
    <source>
        <dbReference type="Google" id="ProtNLM"/>
    </source>
</evidence>
<keyword evidence="3" id="KW-1185">Reference proteome</keyword>
<dbReference type="SUPFAM" id="SSF56399">
    <property type="entry name" value="ADP-ribosylation"/>
    <property type="match status" value="1"/>
</dbReference>
<dbReference type="RefSeq" id="WP_094988438.1">
    <property type="nucleotide sequence ID" value="NZ_JAAQXW010000003.1"/>
</dbReference>
<dbReference type="Gene3D" id="2.180.10.10">
    <property type="entry name" value="RHS repeat-associated core"/>
    <property type="match status" value="1"/>
</dbReference>
<feature type="region of interest" description="Disordered" evidence="1">
    <location>
        <begin position="261"/>
        <end position="325"/>
    </location>
</feature>
<comment type="caution">
    <text evidence="2">The sequence shown here is derived from an EMBL/GenBank/DDBJ whole genome shotgun (WGS) entry which is preliminary data.</text>
</comment>
<protein>
    <recommendedName>
        <fullName evidence="4">RHS repeat-associated core domain-containing protein</fullName>
    </recommendedName>
</protein>